<proteinExistence type="inferred from homology"/>
<evidence type="ECO:0000313" key="3">
    <source>
        <dbReference type="Proteomes" id="UP000321222"/>
    </source>
</evidence>
<accession>A0A5B9FUD9</accession>
<dbReference type="EMBL" id="CP042831">
    <property type="protein sequence ID" value="QEE49821.1"/>
    <property type="molecule type" value="Genomic_DNA"/>
</dbReference>
<dbReference type="SUPFAM" id="SSF51182">
    <property type="entry name" value="RmlC-like cupins"/>
    <property type="match status" value="1"/>
</dbReference>
<dbReference type="RefSeq" id="WP_147583322.1">
    <property type="nucleotide sequence ID" value="NZ_CP042831.1"/>
</dbReference>
<dbReference type="Gene3D" id="3.30.420.40">
    <property type="match status" value="2"/>
</dbReference>
<organism evidence="2 3">
    <name type="scientific">Flavobacterium alkalisoli</name>
    <dbReference type="NCBI Taxonomy" id="2602769"/>
    <lineage>
        <taxon>Bacteria</taxon>
        <taxon>Pseudomonadati</taxon>
        <taxon>Bacteroidota</taxon>
        <taxon>Flavobacteriia</taxon>
        <taxon>Flavobacteriales</taxon>
        <taxon>Flavobacteriaceae</taxon>
        <taxon>Flavobacterium</taxon>
    </lineage>
</organism>
<evidence type="ECO:0000313" key="2">
    <source>
        <dbReference type="EMBL" id="QEE49821.1"/>
    </source>
</evidence>
<dbReference type="PANTHER" id="PTHR18964">
    <property type="entry name" value="ROK (REPRESSOR, ORF, KINASE) FAMILY"/>
    <property type="match status" value="1"/>
</dbReference>
<dbReference type="AlphaFoldDB" id="A0A5B9FUD9"/>
<dbReference type="SUPFAM" id="SSF53067">
    <property type="entry name" value="Actin-like ATPase domain"/>
    <property type="match status" value="1"/>
</dbReference>
<dbReference type="Proteomes" id="UP000321222">
    <property type="component" value="Chromosome"/>
</dbReference>
<dbReference type="Pfam" id="PF00480">
    <property type="entry name" value="ROK"/>
    <property type="match status" value="1"/>
</dbReference>
<dbReference type="CDD" id="cd07010">
    <property type="entry name" value="cupin_PMI_type_I_N_bac"/>
    <property type="match status" value="1"/>
</dbReference>
<reference evidence="2 3" key="1">
    <citation type="submission" date="2019-08" db="EMBL/GenBank/DDBJ databases">
        <title>Flavobacterium alkalisoli sp. nov., isolated from rhizosphere soil of Suaeda salsa.</title>
        <authorList>
            <person name="Sun J.-Q."/>
            <person name="Xu L."/>
        </authorList>
    </citation>
    <scope>NUCLEOTIDE SEQUENCE [LARGE SCALE GENOMIC DNA]</scope>
    <source>
        <strain evidence="2 3">XS-5</strain>
    </source>
</reference>
<protein>
    <submittedName>
        <fullName evidence="2">ROK family protein</fullName>
    </submittedName>
</protein>
<sequence length="893" mass="100691">MSLYYLGIDVGGSHISGALINAKTGELIIESYHKAVHDSNSSCSEFFKRCEELFSVVMSNCNLSNFESILGVGVAMPGPFDYENGISKIYGVQKYDALFGLNVKQELQKIADGTPVYFINDAESFAVGEYVRGAAVNSSKSIIMTLGTGFGSTFLVDGIMQDHSEEGVPSNGYLYDIPFKDGIADDFFSTRWFVKQWNEINNENIASVEAIAKLANENDLKALGLFDLFAENFADFMKPWVNSFKPERIVLGGGIAKAAPLFMDKFLGKLNSENSLDVKICELWDKAAIIGAVAYVKNKQEKEISKNKTVRKTEQFLIPEKKEESSEIAYDAYPAFNIGKGKIKEGYENLAQLISQSSSIVIDGYQGIFWDDIIKSIDKELAQIGKSARWFHVDAAMKPADEINGMLEPYLGGDDPLFGKITDKTLSDWFDKDKLSKIVKDPSVDINIVVGPGAALTGWDAPILYIDLPKNELQFRARAGRAGNLGMEVLTDNKSTYKRFFFIDWVVLNKHKEYLLPNIDFIIDGQRPDNILFMEGEDLRAGLTAMASNVFRPRPWFEPGAWGGSWMKDHLEGLNTNVENLAWSFELMVLENGLLLESDGFILEVSFDTIMFNNYKNILGDCAETFKHDFPIRFDFLDTFDGGNLSIQCHPSPQYIKQEFGMPFTQDETYYILDCKGDAEVYLGFKDGVEPLDFEHALKHSQEKSVELDVDRYIQKFEANKHDLFLIPHGTIHASGSNNMVLEISSAPYIFTFKMYDWLRLDLDGKPRPINIDRGMANVNFNRSGDTVEKELISKPYIIKQENNYTIEHLPTHKDHFYDVHRYNITREVTINTNNKCHVWMLVEGSKIEITTQNGISQIFNYAETFVVPAAAESYTIKNLSDIPVLLVKAFVK</sequence>
<dbReference type="InterPro" id="IPR043129">
    <property type="entry name" value="ATPase_NBD"/>
</dbReference>
<dbReference type="InterPro" id="IPR014710">
    <property type="entry name" value="RmlC-like_jellyroll"/>
</dbReference>
<dbReference type="KEGG" id="fak:FUA48_09550"/>
<keyword evidence="3" id="KW-1185">Reference proteome</keyword>
<dbReference type="Gene3D" id="2.60.120.10">
    <property type="entry name" value="Jelly Rolls"/>
    <property type="match status" value="2"/>
</dbReference>
<dbReference type="OrthoDB" id="9808275at2"/>
<name>A0A5B9FUD9_9FLAO</name>
<evidence type="ECO:0000256" key="1">
    <source>
        <dbReference type="ARBA" id="ARBA00006479"/>
    </source>
</evidence>
<dbReference type="PANTHER" id="PTHR18964:SF149">
    <property type="entry name" value="BIFUNCTIONAL UDP-N-ACETYLGLUCOSAMINE 2-EPIMERASE_N-ACETYLMANNOSAMINE KINASE"/>
    <property type="match status" value="1"/>
</dbReference>
<comment type="similarity">
    <text evidence="1">Belongs to the ROK (NagC/XylR) family.</text>
</comment>
<dbReference type="InterPro" id="IPR011051">
    <property type="entry name" value="RmlC_Cupin_sf"/>
</dbReference>
<gene>
    <name evidence="2" type="ORF">FUA48_09550</name>
</gene>
<dbReference type="InterPro" id="IPR000600">
    <property type="entry name" value="ROK"/>
</dbReference>